<evidence type="ECO:0000259" key="4">
    <source>
        <dbReference type="Pfam" id="PF22178"/>
    </source>
</evidence>
<accession>A0A2S9Y5T3</accession>
<dbReference type="EMBL" id="PVNL01000118">
    <property type="protein sequence ID" value="PRQ00463.1"/>
    <property type="molecule type" value="Genomic_DNA"/>
</dbReference>
<dbReference type="Pfam" id="PF04717">
    <property type="entry name" value="Phage_base_V"/>
    <property type="match status" value="1"/>
</dbReference>
<dbReference type="InterPro" id="IPR017847">
    <property type="entry name" value="T6SS_RhsGE_Vgr_subset"/>
</dbReference>
<dbReference type="InterPro" id="IPR006533">
    <property type="entry name" value="T6SS_Vgr_RhsGE"/>
</dbReference>
<evidence type="ECO:0000259" key="3">
    <source>
        <dbReference type="Pfam" id="PF04717"/>
    </source>
</evidence>
<dbReference type="AlphaFoldDB" id="A0A2S9Y5T3"/>
<dbReference type="InterPro" id="IPR006531">
    <property type="entry name" value="Gp5/Vgr_OB"/>
</dbReference>
<feature type="region of interest" description="Disordered" evidence="2">
    <location>
        <begin position="678"/>
        <end position="710"/>
    </location>
</feature>
<dbReference type="Gene3D" id="2.40.50.230">
    <property type="entry name" value="Gp5 N-terminal domain"/>
    <property type="match status" value="1"/>
</dbReference>
<feature type="region of interest" description="Disordered" evidence="2">
    <location>
        <begin position="320"/>
        <end position="378"/>
    </location>
</feature>
<feature type="domain" description="Gp5/Type VI secretion system Vgr C-terminal trimerisation" evidence="4">
    <location>
        <begin position="577"/>
        <end position="642"/>
    </location>
</feature>
<gene>
    <name evidence="5" type="ORF">ENSA7_59570</name>
</gene>
<dbReference type="Gene3D" id="2.30.110.50">
    <property type="match status" value="1"/>
</dbReference>
<dbReference type="NCBIfam" id="TIGR01646">
    <property type="entry name" value="vgr_GE"/>
    <property type="match status" value="1"/>
</dbReference>
<evidence type="ECO:0000313" key="5">
    <source>
        <dbReference type="EMBL" id="PRQ00463.1"/>
    </source>
</evidence>
<dbReference type="InterPro" id="IPR037026">
    <property type="entry name" value="Vgr_OB-fold_dom_sf"/>
</dbReference>
<comment type="caution">
    <text evidence="5">The sequence shown here is derived from an EMBL/GenBank/DDBJ whole genome shotgun (WGS) entry which is preliminary data.</text>
</comment>
<proteinExistence type="inferred from homology"/>
<name>A0A2S9Y5T3_9BACT</name>
<feature type="domain" description="Gp5/Type VI secretion system Vgr protein OB-fold" evidence="3">
    <location>
        <begin position="492"/>
        <end position="560"/>
    </location>
</feature>
<dbReference type="RefSeq" id="WP_106092818.1">
    <property type="nucleotide sequence ID" value="NZ_PVNL01000118.1"/>
</dbReference>
<feature type="compositionally biased region" description="Low complexity" evidence="2">
    <location>
        <begin position="678"/>
        <end position="701"/>
    </location>
</feature>
<evidence type="ECO:0000313" key="6">
    <source>
        <dbReference type="Proteomes" id="UP000238823"/>
    </source>
</evidence>
<dbReference type="Pfam" id="PF05954">
    <property type="entry name" value="Phage_GPD"/>
    <property type="match status" value="1"/>
</dbReference>
<dbReference type="OrthoDB" id="5482463at2"/>
<evidence type="ECO:0000256" key="2">
    <source>
        <dbReference type="SAM" id="MobiDB-lite"/>
    </source>
</evidence>
<organism evidence="5 6">
    <name type="scientific">Enhygromyxa salina</name>
    <dbReference type="NCBI Taxonomy" id="215803"/>
    <lineage>
        <taxon>Bacteria</taxon>
        <taxon>Pseudomonadati</taxon>
        <taxon>Myxococcota</taxon>
        <taxon>Polyangia</taxon>
        <taxon>Nannocystales</taxon>
        <taxon>Nannocystaceae</taxon>
        <taxon>Enhygromyxa</taxon>
    </lineage>
</organism>
<feature type="compositionally biased region" description="Basic and acidic residues" evidence="2">
    <location>
        <begin position="341"/>
        <end position="365"/>
    </location>
</feature>
<dbReference type="SUPFAM" id="SSF69255">
    <property type="entry name" value="gp5 N-terminal domain-like"/>
    <property type="match status" value="1"/>
</dbReference>
<protein>
    <submittedName>
        <fullName evidence="5">Phage-related baseplate assembly protein</fullName>
    </submittedName>
</protein>
<dbReference type="NCBIfam" id="TIGR03361">
    <property type="entry name" value="VI_Rhs_Vgr"/>
    <property type="match status" value="1"/>
</dbReference>
<dbReference type="Pfam" id="PF22178">
    <property type="entry name" value="Gp5_trimer_C"/>
    <property type="match status" value="1"/>
</dbReference>
<reference evidence="5 6" key="1">
    <citation type="submission" date="2018-03" db="EMBL/GenBank/DDBJ databases">
        <title>Draft Genome Sequences of the Obligatory Marine Myxobacteria Enhygromyxa salina SWB007.</title>
        <authorList>
            <person name="Poehlein A."/>
            <person name="Moghaddam J.A."/>
            <person name="Harms H."/>
            <person name="Alanjari M."/>
            <person name="Koenig G.M."/>
            <person name="Daniel R."/>
            <person name="Schaeberle T.F."/>
        </authorList>
    </citation>
    <scope>NUCLEOTIDE SEQUENCE [LARGE SCALE GENOMIC DNA]</scope>
    <source>
        <strain evidence="5 6">SWB007</strain>
    </source>
</reference>
<dbReference type="SUPFAM" id="SSF69279">
    <property type="entry name" value="Phage tail proteins"/>
    <property type="match status" value="2"/>
</dbReference>
<dbReference type="Gene3D" id="4.10.220.110">
    <property type="match status" value="1"/>
</dbReference>
<comment type="similarity">
    <text evidence="1">Belongs to the VgrG protein family.</text>
</comment>
<evidence type="ECO:0000256" key="1">
    <source>
        <dbReference type="ARBA" id="ARBA00005558"/>
    </source>
</evidence>
<sequence length="770" mass="83211">MSSRKTKIGDKLEPLADKAIDYGVERVSKAAGNLAKGGVETLLGEDHIVAKAAGKAAEGVTKYGLGGAARKVTSMLFGDQLEPVRYEAVVHGGPEFDWYVREMSFVEGISTPYALSLVLLTEDWEATASVDELLGADLVLTFGRNGVFRVVCGVINEVGTIDVASDVLAVRVNVVPALASLAQRVDTRIFQNQTVPQILEEVLGAGLGEYSRKVDAALLNATYLPRDYCVQFKESDLEFCHRLMEEEGISYYFDVEVDAALETMVLVDHGPDRPNEDYPAIVAVIEDTVPIINKRPDLADTESIQHLEWSRPEQVTKVTTRQFNWKRPDPKAPPESEVEGQDPKGRVREIYIPDDRRRLEDRDGDASYVGTEVDEDEAPQTAKRFEMMSVERGRGEGSSNVTGFRAGGLFVIADHPHPDVAEAKLLLTRVAHFGEAAEEELGADSGGARYENSFVCVSAGAAFRPARSATKPKVYGAQTATVTGPASEEIHTDVHGRVKVKFHWDRLSPLDETSSCWVRVAQMWSGPGWGTWFLPRIGMEVVVQFLDGNPDRPLIVGCVYNGDNTPPYALPDHKTKTTIKSNSSIGGDGFNELRFEDMKNAEQIYVHAQKDYDEEVLNNRTRSVGSNETVTVEGNRELTVNGAPANGEGEFTGQKVSITGNETISVTGDRAISVGGDTTTTVSGSSSTSVSGGATSAVSGGQNFGVGKIDDKKPLEGGKMNLQAENEFTITCGASSLVLKSGGEVELTGTQFTFTSSGPVDIVGSLIKLN</sequence>
<dbReference type="Proteomes" id="UP000238823">
    <property type="component" value="Unassembled WGS sequence"/>
</dbReference>
<dbReference type="InterPro" id="IPR054030">
    <property type="entry name" value="Gp5_Vgr_C"/>
</dbReference>
<dbReference type="Gene3D" id="3.55.50.10">
    <property type="entry name" value="Baseplate protein-like domains"/>
    <property type="match status" value="1"/>
</dbReference>
<dbReference type="SUPFAM" id="SSF69349">
    <property type="entry name" value="Phage fibre proteins"/>
    <property type="match status" value="1"/>
</dbReference>